<name>A0ACC0XC60_9ROSI</name>
<organism evidence="1 2">
    <name type="scientific">Pistacia integerrima</name>
    <dbReference type="NCBI Taxonomy" id="434235"/>
    <lineage>
        <taxon>Eukaryota</taxon>
        <taxon>Viridiplantae</taxon>
        <taxon>Streptophyta</taxon>
        <taxon>Embryophyta</taxon>
        <taxon>Tracheophyta</taxon>
        <taxon>Spermatophyta</taxon>
        <taxon>Magnoliopsida</taxon>
        <taxon>eudicotyledons</taxon>
        <taxon>Gunneridae</taxon>
        <taxon>Pentapetalae</taxon>
        <taxon>rosids</taxon>
        <taxon>malvids</taxon>
        <taxon>Sapindales</taxon>
        <taxon>Anacardiaceae</taxon>
        <taxon>Pistacia</taxon>
    </lineage>
</organism>
<proteinExistence type="predicted"/>
<accession>A0ACC0XC60</accession>
<dbReference type="Proteomes" id="UP001163603">
    <property type="component" value="Chromosome 13"/>
</dbReference>
<reference evidence="2" key="1">
    <citation type="journal article" date="2023" name="G3 (Bethesda)">
        <title>Genome assembly and association tests identify interacting loci associated with vigor, precocity, and sex in interspecific pistachio rootstocks.</title>
        <authorList>
            <person name="Palmer W."/>
            <person name="Jacygrad E."/>
            <person name="Sagayaradj S."/>
            <person name="Cavanaugh K."/>
            <person name="Han R."/>
            <person name="Bertier L."/>
            <person name="Beede B."/>
            <person name="Kafkas S."/>
            <person name="Golino D."/>
            <person name="Preece J."/>
            <person name="Michelmore R."/>
        </authorList>
    </citation>
    <scope>NUCLEOTIDE SEQUENCE [LARGE SCALE GENOMIC DNA]</scope>
</reference>
<evidence type="ECO:0000313" key="1">
    <source>
        <dbReference type="EMBL" id="KAJ0014000.1"/>
    </source>
</evidence>
<gene>
    <name evidence="1" type="ORF">Pint_21820</name>
</gene>
<comment type="caution">
    <text evidence="1">The sequence shown here is derived from an EMBL/GenBank/DDBJ whole genome shotgun (WGS) entry which is preliminary data.</text>
</comment>
<dbReference type="EMBL" id="CM047748">
    <property type="protein sequence ID" value="KAJ0014000.1"/>
    <property type="molecule type" value="Genomic_DNA"/>
</dbReference>
<protein>
    <submittedName>
        <fullName evidence="1">Uncharacterized protein</fullName>
    </submittedName>
</protein>
<sequence length="336" mass="38921">MIDAPPFKIDMPESGKEFNPDQKIVLAHVLFDTFKCLFADLNTSDVDRQSIESLLKGMTHDAFEVIAIELGFVYDLLYTKSIVIHTPWGLVRRVTTIVLTFVVLLIFPFVEKSKHLKLEVGITFFLLVTAVFLEIYAAVVLFFSDQSRNWFIGCKKINAILRLIRFLELRVSAPRWSNSMGQYSFTSLCIKDKSGFIIPRLLHAVKQLEKLPFLGKLIIKMHRYIDKLLEQLRYKTSSEDVTGDLKTLIFKHVKSEHDQFEKDTGAKRNLRELQERAFKDFQKEHDRVKENGGNYTNLKELFELTFNRLTLPELTKRGSRETVIAHTSGVDEERLT</sequence>
<evidence type="ECO:0000313" key="2">
    <source>
        <dbReference type="Proteomes" id="UP001163603"/>
    </source>
</evidence>
<keyword evidence="2" id="KW-1185">Reference proteome</keyword>